<dbReference type="Gene3D" id="3.30.300.30">
    <property type="match status" value="1"/>
</dbReference>
<dbReference type="InterPro" id="IPR045851">
    <property type="entry name" value="AMP-bd_C_sf"/>
</dbReference>
<dbReference type="SUPFAM" id="SSF56801">
    <property type="entry name" value="Acetyl-CoA synthetase-like"/>
    <property type="match status" value="1"/>
</dbReference>
<dbReference type="PROSITE" id="PS00455">
    <property type="entry name" value="AMP_BINDING"/>
    <property type="match status" value="1"/>
</dbReference>
<name>A0ABW1NP48_9ACTN</name>
<keyword evidence="3" id="KW-0436">Ligase</keyword>
<comment type="caution">
    <text evidence="3">The sequence shown here is derived from an EMBL/GenBank/DDBJ whole genome shotgun (WGS) entry which is preliminary data.</text>
</comment>
<dbReference type="Pfam" id="PF00501">
    <property type="entry name" value="AMP-binding"/>
    <property type="match status" value="1"/>
</dbReference>
<dbReference type="Pfam" id="PF13193">
    <property type="entry name" value="AMP-binding_C"/>
    <property type="match status" value="1"/>
</dbReference>
<dbReference type="PANTHER" id="PTHR43767">
    <property type="entry name" value="LONG-CHAIN-FATTY-ACID--COA LIGASE"/>
    <property type="match status" value="1"/>
</dbReference>
<evidence type="ECO:0000313" key="3">
    <source>
        <dbReference type="EMBL" id="MFC6085120.1"/>
    </source>
</evidence>
<evidence type="ECO:0000259" key="1">
    <source>
        <dbReference type="Pfam" id="PF00501"/>
    </source>
</evidence>
<dbReference type="CDD" id="cd17631">
    <property type="entry name" value="FACL_FadD13-like"/>
    <property type="match status" value="1"/>
</dbReference>
<dbReference type="InterPro" id="IPR050237">
    <property type="entry name" value="ATP-dep_AMP-bd_enzyme"/>
</dbReference>
<keyword evidence="4" id="KW-1185">Reference proteome</keyword>
<dbReference type="Gene3D" id="3.40.50.12780">
    <property type="entry name" value="N-terminal domain of ligase-like"/>
    <property type="match status" value="1"/>
</dbReference>
<gene>
    <name evidence="3" type="ORF">ACFP1K_28425</name>
</gene>
<dbReference type="InterPro" id="IPR020845">
    <property type="entry name" value="AMP-binding_CS"/>
</dbReference>
<dbReference type="RefSeq" id="WP_380758918.1">
    <property type="nucleotide sequence ID" value="NZ_JBHSRF010000055.1"/>
</dbReference>
<organism evidence="3 4">
    <name type="scientific">Sphaerisporangium aureirubrum</name>
    <dbReference type="NCBI Taxonomy" id="1544736"/>
    <lineage>
        <taxon>Bacteria</taxon>
        <taxon>Bacillati</taxon>
        <taxon>Actinomycetota</taxon>
        <taxon>Actinomycetes</taxon>
        <taxon>Streptosporangiales</taxon>
        <taxon>Streptosporangiaceae</taxon>
        <taxon>Sphaerisporangium</taxon>
    </lineage>
</organism>
<feature type="domain" description="AMP-binding enzyme C-terminal" evidence="2">
    <location>
        <begin position="410"/>
        <end position="484"/>
    </location>
</feature>
<proteinExistence type="predicted"/>
<reference evidence="4" key="1">
    <citation type="journal article" date="2019" name="Int. J. Syst. Evol. Microbiol.">
        <title>The Global Catalogue of Microorganisms (GCM) 10K type strain sequencing project: providing services to taxonomists for standard genome sequencing and annotation.</title>
        <authorList>
            <consortium name="The Broad Institute Genomics Platform"/>
            <consortium name="The Broad Institute Genome Sequencing Center for Infectious Disease"/>
            <person name="Wu L."/>
            <person name="Ma J."/>
        </authorList>
    </citation>
    <scope>NUCLEOTIDE SEQUENCE [LARGE SCALE GENOMIC DNA]</scope>
    <source>
        <strain evidence="4">JCM 30346</strain>
    </source>
</reference>
<dbReference type="PANTHER" id="PTHR43767:SF1">
    <property type="entry name" value="NONRIBOSOMAL PEPTIDE SYNTHASE PES1 (EUROFUNG)-RELATED"/>
    <property type="match status" value="1"/>
</dbReference>
<dbReference type="InterPro" id="IPR025110">
    <property type="entry name" value="AMP-bd_C"/>
</dbReference>
<dbReference type="EMBL" id="JBHSRF010000055">
    <property type="protein sequence ID" value="MFC6085120.1"/>
    <property type="molecule type" value="Genomic_DNA"/>
</dbReference>
<dbReference type="Proteomes" id="UP001596137">
    <property type="component" value="Unassembled WGS sequence"/>
</dbReference>
<protein>
    <submittedName>
        <fullName evidence="3">Long-chain fatty acid--CoA ligase</fullName>
    </submittedName>
</protein>
<dbReference type="InterPro" id="IPR000873">
    <property type="entry name" value="AMP-dep_synth/lig_dom"/>
</dbReference>
<accession>A0ABW1NP48</accession>
<evidence type="ECO:0000313" key="4">
    <source>
        <dbReference type="Proteomes" id="UP001596137"/>
    </source>
</evidence>
<dbReference type="GO" id="GO:0016874">
    <property type="term" value="F:ligase activity"/>
    <property type="evidence" value="ECO:0007669"/>
    <property type="project" value="UniProtKB-KW"/>
</dbReference>
<dbReference type="InterPro" id="IPR042099">
    <property type="entry name" value="ANL_N_sf"/>
</dbReference>
<evidence type="ECO:0000259" key="2">
    <source>
        <dbReference type="Pfam" id="PF13193"/>
    </source>
</evidence>
<sequence length="503" mass="53885">MSLTLGRWPRDRARATPERTAVVFGDEEITYATLDARSERLASALLRAGARPGDRVASLTGNRPEHVELFFACAKAGLILTPVNVRLTAPEIAYQLSHAEPSFLFADPALLPLAAEARAASGHPVRIAELTRPALDSLAPGAEVPAPADGDGLLLVYTSGTTGRPKGALLSHANCFWTNLSLDRGCELREDDVVLQVLPQFHVGGWNVQPLLAWWKGATVVLEPSFDPGRALRLIADRRVTTMMGVPATYLFMAQHPGFAAADLSSLRRVMVGGAPMPEPLLRTWLDRDVPIVQGYGLTEAAPNVLCLPPADVARRVGWAGVPYPHVDVALRDTETGELVHGPGAGELLVRGPNVFTGYWRDPAATRAAVTGGWLSTGDIAERDADGYHRIRDRAKDMYISGGENVYPAEAESVLHAHPGVAEAAVVGVPDPRWGEVGCAFVVPAAGAAADADTLLAHCRAHLAGYKVPRHVVLVDRLPRSAVDKVLKSELRGAWTASRLQKQ</sequence>
<feature type="domain" description="AMP-dependent synthetase/ligase" evidence="1">
    <location>
        <begin position="11"/>
        <end position="360"/>
    </location>
</feature>